<dbReference type="InterPro" id="IPR006179">
    <property type="entry name" value="5_nucleotidase/apyrase"/>
</dbReference>
<evidence type="ECO:0000313" key="3">
    <source>
        <dbReference type="Proteomes" id="UP000778797"/>
    </source>
</evidence>
<dbReference type="EMBL" id="JAFMPT010000011">
    <property type="protein sequence ID" value="MCC1484796.1"/>
    <property type="molecule type" value="Genomic_DNA"/>
</dbReference>
<dbReference type="Proteomes" id="UP000778797">
    <property type="component" value="Unassembled WGS sequence"/>
</dbReference>
<dbReference type="Pfam" id="PF02872">
    <property type="entry name" value="5_nucleotid_C"/>
    <property type="match status" value="1"/>
</dbReference>
<dbReference type="InterPro" id="IPR036907">
    <property type="entry name" value="5'-Nucleotdase_C_sf"/>
</dbReference>
<evidence type="ECO:0000313" key="2">
    <source>
        <dbReference type="EMBL" id="MCC1484796.1"/>
    </source>
</evidence>
<reference evidence="3" key="1">
    <citation type="submission" date="2021-03" db="EMBL/GenBank/DDBJ databases">
        <title>Genome of Cognatishimia sp. F0-27.</title>
        <authorList>
            <person name="Ping X."/>
        </authorList>
    </citation>
    <scope>NUCLEOTIDE SEQUENCE [LARGE SCALE GENOMIC DNA]</scope>
    <source>
        <strain evidence="3">E313</strain>
    </source>
</reference>
<protein>
    <submittedName>
        <fullName evidence="2">5'-nucleotidase C-terminal domain-containing protein</fullName>
    </submittedName>
</protein>
<accession>A0ABS8EPH7</accession>
<organism evidence="2 3">
    <name type="scientific">Winogradskyella immobilis</name>
    <dbReference type="NCBI Taxonomy" id="2816852"/>
    <lineage>
        <taxon>Bacteria</taxon>
        <taxon>Pseudomonadati</taxon>
        <taxon>Bacteroidota</taxon>
        <taxon>Flavobacteriia</taxon>
        <taxon>Flavobacteriales</taxon>
        <taxon>Flavobacteriaceae</taxon>
        <taxon>Winogradskyella</taxon>
    </lineage>
</organism>
<dbReference type="RefSeq" id="WP_227477237.1">
    <property type="nucleotide sequence ID" value="NZ_JAFMPT010000011.1"/>
</dbReference>
<comment type="caution">
    <text evidence="2">The sequence shown here is derived from an EMBL/GenBank/DDBJ whole genome shotgun (WGS) entry which is preliminary data.</text>
</comment>
<feature type="domain" description="5'-Nucleotidase C-terminal" evidence="1">
    <location>
        <begin position="68"/>
        <end position="213"/>
    </location>
</feature>
<gene>
    <name evidence="2" type="ORF">J1C55_09365</name>
</gene>
<dbReference type="SUPFAM" id="SSF55816">
    <property type="entry name" value="5'-nucleotidase (syn. UDP-sugar hydrolase), C-terminal domain"/>
    <property type="match status" value="1"/>
</dbReference>
<proteinExistence type="predicted"/>
<dbReference type="InterPro" id="IPR008334">
    <property type="entry name" value="5'-Nucleotdase_C"/>
</dbReference>
<dbReference type="PANTHER" id="PTHR11575">
    <property type="entry name" value="5'-NUCLEOTIDASE-RELATED"/>
    <property type="match status" value="1"/>
</dbReference>
<dbReference type="PANTHER" id="PTHR11575:SF24">
    <property type="entry name" value="5'-NUCLEOTIDASE"/>
    <property type="match status" value="1"/>
</dbReference>
<dbReference type="PRINTS" id="PR01607">
    <property type="entry name" value="APYRASEFAMLY"/>
</dbReference>
<keyword evidence="3" id="KW-1185">Reference proteome</keyword>
<evidence type="ECO:0000259" key="1">
    <source>
        <dbReference type="Pfam" id="PF02872"/>
    </source>
</evidence>
<dbReference type="Gene3D" id="3.90.780.10">
    <property type="entry name" value="5'-Nucleotidase, C-terminal domain"/>
    <property type="match status" value="1"/>
</dbReference>
<name>A0ABS8EPH7_9FLAO</name>
<sequence>MKLRHLLLWSALGFILSCKNEVHLNKIEGQRISISDSIESKTDIEAFIKPFRERVTKDLDNVLAYASDTYSKTDGELNTAIGNFMADAVYLESNPIFKKRTGNSIDMVLLNHGGIRAIISKGNISARTAYEIMPFDNEVVIIAMKGIKVKELIRFLAERKRAHPISKLKLTLDQDYNISEASINGKSIDDSKTYYVATSDFLYEGGDRMTFFKPNEGVENLDYKLRNLFIDHFKKIDTLSPTIDNRFTRLKK</sequence>
<reference evidence="3" key="2">
    <citation type="submission" date="2023-07" db="EMBL/GenBank/DDBJ databases">
        <title>Genome of Winogradskyella sp. E313.</title>
        <authorList>
            <person name="Zhou Y."/>
        </authorList>
    </citation>
    <scope>NUCLEOTIDE SEQUENCE [LARGE SCALE GENOMIC DNA]</scope>
    <source>
        <strain evidence="3">E313</strain>
    </source>
</reference>
<dbReference type="PROSITE" id="PS51257">
    <property type="entry name" value="PROKAR_LIPOPROTEIN"/>
    <property type="match status" value="1"/>
</dbReference>